<evidence type="ECO:0000256" key="2">
    <source>
        <dbReference type="ARBA" id="ARBA00022614"/>
    </source>
</evidence>
<keyword evidence="7" id="KW-1185">Reference proteome</keyword>
<evidence type="ECO:0000256" key="3">
    <source>
        <dbReference type="ARBA" id="ARBA00022737"/>
    </source>
</evidence>
<evidence type="ECO:0000256" key="5">
    <source>
        <dbReference type="ARBA" id="ARBA00023273"/>
    </source>
</evidence>
<comment type="caution">
    <text evidence="6">The sequence shown here is derived from an EMBL/GenBank/DDBJ whole genome shotgun (WGS) entry which is preliminary data.</text>
</comment>
<dbReference type="Proteomes" id="UP000037460">
    <property type="component" value="Unassembled WGS sequence"/>
</dbReference>
<reference evidence="7" key="1">
    <citation type="journal article" date="2015" name="PLoS Genet.">
        <title>Genome Sequence and Transcriptome Analyses of Chrysochromulina tobin: Metabolic Tools for Enhanced Algal Fitness in the Prominent Order Prymnesiales (Haptophyceae).</title>
        <authorList>
            <person name="Hovde B.T."/>
            <person name="Deodato C.R."/>
            <person name="Hunsperger H.M."/>
            <person name="Ryken S.A."/>
            <person name="Yost W."/>
            <person name="Jha R.K."/>
            <person name="Patterson J."/>
            <person name="Monnat R.J. Jr."/>
            <person name="Barlow S.B."/>
            <person name="Starkenburg S.R."/>
            <person name="Cattolico R.A."/>
        </authorList>
    </citation>
    <scope>NUCLEOTIDE SEQUENCE</scope>
    <source>
        <strain evidence="7">CCMP291</strain>
    </source>
</reference>
<proteinExistence type="predicted"/>
<organism evidence="6 7">
    <name type="scientific">Chrysochromulina tobinii</name>
    <dbReference type="NCBI Taxonomy" id="1460289"/>
    <lineage>
        <taxon>Eukaryota</taxon>
        <taxon>Haptista</taxon>
        <taxon>Haptophyta</taxon>
        <taxon>Prymnesiophyceae</taxon>
        <taxon>Prymnesiales</taxon>
        <taxon>Chrysochromulinaceae</taxon>
        <taxon>Chrysochromulina</taxon>
    </lineage>
</organism>
<accession>A0A0M0JF46</accession>
<keyword evidence="2" id="KW-0433">Leucine-rich repeat</keyword>
<dbReference type="PANTHER" id="PTHR45973">
    <property type="entry name" value="PROTEIN PHOSPHATASE 1 REGULATORY SUBUNIT SDS22-RELATED"/>
    <property type="match status" value="1"/>
</dbReference>
<dbReference type="PROSITE" id="PS51450">
    <property type="entry name" value="LRR"/>
    <property type="match status" value="3"/>
</dbReference>
<dbReference type="Pfam" id="PF14580">
    <property type="entry name" value="LRR_9"/>
    <property type="match status" value="1"/>
</dbReference>
<dbReference type="SMART" id="SM00365">
    <property type="entry name" value="LRR_SD22"/>
    <property type="match status" value="3"/>
</dbReference>
<keyword evidence="4" id="KW-0969">Cilium</keyword>
<name>A0A0M0JF46_9EUKA</name>
<dbReference type="Gene3D" id="3.80.10.10">
    <property type="entry name" value="Ribonuclease Inhibitor"/>
    <property type="match status" value="1"/>
</dbReference>
<dbReference type="OrthoDB" id="1517790at2759"/>
<dbReference type="InterPro" id="IPR050576">
    <property type="entry name" value="Cilia_flagella_integrity"/>
</dbReference>
<evidence type="ECO:0000256" key="4">
    <source>
        <dbReference type="ARBA" id="ARBA00023069"/>
    </source>
</evidence>
<sequence>MPKERECVLDEASIKAASKQFDLSLCFKLSMPCMGIRRITNMDLVPSLTELDLSGNRLERIEGLHGLESLKKLVLSNNEIARIEGLEMLDALETLQLQGNRISNLDDVQCLTALSCLRQFQLQVRGGEERNPICEHPAYRTAVRRMLPRLQTLDGERIVLADAALPNEAGNALSQLSFAEPEPWLKNFDWGDAGPGCKAGGRAAAGGQEPQLGTLQGSAEFDALVIECKRLSARAQTLIDDHRHTMR</sequence>
<comment type="subcellular location">
    <subcellularLocation>
        <location evidence="1">Cell projection</location>
        <location evidence="1">Cilium</location>
    </subcellularLocation>
</comment>
<dbReference type="EMBL" id="JWZX01003024">
    <property type="protein sequence ID" value="KOO25055.1"/>
    <property type="molecule type" value="Genomic_DNA"/>
</dbReference>
<dbReference type="PANTHER" id="PTHR45973:SF9">
    <property type="entry name" value="LEUCINE-RICH REPEAT-CONTAINING PROTEIN 46"/>
    <property type="match status" value="1"/>
</dbReference>
<dbReference type="InterPro" id="IPR003591">
    <property type="entry name" value="Leu-rich_rpt_typical-subtyp"/>
</dbReference>
<evidence type="ECO:0000313" key="7">
    <source>
        <dbReference type="Proteomes" id="UP000037460"/>
    </source>
</evidence>
<gene>
    <name evidence="6" type="ORF">Ctob_005402</name>
</gene>
<dbReference type="SMART" id="SM00369">
    <property type="entry name" value="LRR_TYP"/>
    <property type="match status" value="3"/>
</dbReference>
<keyword evidence="3" id="KW-0677">Repeat</keyword>
<dbReference type="InterPro" id="IPR032675">
    <property type="entry name" value="LRR_dom_sf"/>
</dbReference>
<dbReference type="SUPFAM" id="SSF52058">
    <property type="entry name" value="L domain-like"/>
    <property type="match status" value="1"/>
</dbReference>
<protein>
    <submittedName>
        <fullName evidence="6">Leucine-rich repeat-containing protein 61</fullName>
    </submittedName>
</protein>
<dbReference type="InterPro" id="IPR001611">
    <property type="entry name" value="Leu-rich_rpt"/>
</dbReference>
<evidence type="ECO:0000313" key="6">
    <source>
        <dbReference type="EMBL" id="KOO25055.1"/>
    </source>
</evidence>
<keyword evidence="5" id="KW-0966">Cell projection</keyword>
<evidence type="ECO:0000256" key="1">
    <source>
        <dbReference type="ARBA" id="ARBA00004138"/>
    </source>
</evidence>
<dbReference type="AlphaFoldDB" id="A0A0M0JF46"/>